<dbReference type="PANTHER" id="PTHR24411">
    <property type="entry name" value="NUCLEAR FACTOR ERYTHROID 2-RELATED FACTOR"/>
    <property type="match status" value="1"/>
</dbReference>
<reference evidence="2 3" key="1">
    <citation type="submission" date="2015-09" db="EMBL/GenBank/DDBJ databases">
        <title>Draft genome of the scarab beetle Oryctes borbonicus.</title>
        <authorList>
            <person name="Meyer J.M."/>
            <person name="Markov G.V."/>
            <person name="Baskaran P."/>
            <person name="Herrmann M."/>
            <person name="Sommer R.J."/>
            <person name="Roedelsperger C."/>
        </authorList>
    </citation>
    <scope>NUCLEOTIDE SEQUENCE [LARGE SCALE GENOMIC DNA]</scope>
    <source>
        <strain evidence="2">OB123</strain>
        <tissue evidence="2">Whole animal</tissue>
    </source>
</reference>
<dbReference type="InterPro" id="IPR047167">
    <property type="entry name" value="NFE2-like"/>
</dbReference>
<dbReference type="OrthoDB" id="7458135at2759"/>
<dbReference type="Proteomes" id="UP000051574">
    <property type="component" value="Unassembled WGS sequence"/>
</dbReference>
<feature type="region of interest" description="Disordered" evidence="1">
    <location>
        <begin position="313"/>
        <end position="342"/>
    </location>
</feature>
<protein>
    <submittedName>
        <fullName evidence="2">Uncharacterized protein</fullName>
    </submittedName>
</protein>
<gene>
    <name evidence="2" type="ORF">AMK59_3748</name>
</gene>
<sequence>MKMLSLKKVYRDELLQLALILSLLRVHPDSYFESDLYNVTDFDLDNGTSWRSLGSGVLRAHFIHPKSLDSVLLNHEREVFAELNSLGRYNRVNSLHHSDITAYLLNVNRTGPNIIEEPLPEIIPPQSATHNEENELNLANNEENVEQLDLGLELTQEDMDLIEVLWKQDVDLGYAPDISTPSIEKPKQFENSAESGGNDEATTSVTISTDDDIEKLKALKDINNDKGNEEFDVKSNNSNENKDEDADPWAGLKYTIDTETGEYVIKGELDNSLSGADCGPSCDLPLGDLALPLPELLLEEALQLVGLDDDTPQEGVSAKEVENINLSPSSSSQTSSSQIGSGSLAFSDTGLSGNKDNFSEENLLDNMIQTSQFHHPHHRAFQSRMPFGRTISMEQRWQDLANLLSLPSPSDASTMPHPFSHHHPLHNYSHPHTHGMSYGPEAARGVLLHNATLTPPMGDLNGTVPYSNLGGTNLGNAVATSMNLTNSSEPMGEPTSAPHYKVEPSHDMIGYYQNTSSDLNQTDGFLSSFLNDEDLQLMDMAMNEGMYTMRMLDSNNAISNLSMTAGGANAITTISRTDVERMDTSSDSAVSSMGSERVPSLSDGEWCDAGSDSGHNTGDHYVSDYHGR</sequence>
<dbReference type="EMBL" id="LJIG01009548">
    <property type="protein sequence ID" value="KRT82859.1"/>
    <property type="molecule type" value="Genomic_DNA"/>
</dbReference>
<feature type="region of interest" description="Disordered" evidence="1">
    <location>
        <begin position="408"/>
        <end position="439"/>
    </location>
</feature>
<evidence type="ECO:0000313" key="2">
    <source>
        <dbReference type="EMBL" id="KRT82859.1"/>
    </source>
</evidence>
<dbReference type="GO" id="GO:0000981">
    <property type="term" value="F:DNA-binding transcription factor activity, RNA polymerase II-specific"/>
    <property type="evidence" value="ECO:0007669"/>
    <property type="project" value="TreeGrafter"/>
</dbReference>
<comment type="caution">
    <text evidence="2">The sequence shown here is derived from an EMBL/GenBank/DDBJ whole genome shotgun (WGS) entry which is preliminary data.</text>
</comment>
<feature type="region of interest" description="Disordered" evidence="1">
    <location>
        <begin position="579"/>
        <end position="628"/>
    </location>
</feature>
<proteinExistence type="predicted"/>
<keyword evidence="3" id="KW-1185">Reference proteome</keyword>
<feature type="region of interest" description="Disordered" evidence="1">
    <location>
        <begin position="177"/>
        <end position="208"/>
    </location>
</feature>
<dbReference type="GO" id="GO:0000978">
    <property type="term" value="F:RNA polymerase II cis-regulatory region sequence-specific DNA binding"/>
    <property type="evidence" value="ECO:0007669"/>
    <property type="project" value="InterPro"/>
</dbReference>
<evidence type="ECO:0000256" key="1">
    <source>
        <dbReference type="SAM" id="MobiDB-lite"/>
    </source>
</evidence>
<feature type="compositionally biased region" description="Basic and acidic residues" evidence="1">
    <location>
        <begin position="617"/>
        <end position="628"/>
    </location>
</feature>
<dbReference type="AlphaFoldDB" id="A0A0T6B6M9"/>
<accession>A0A0T6B6M9</accession>
<feature type="region of interest" description="Disordered" evidence="1">
    <location>
        <begin position="226"/>
        <end position="247"/>
    </location>
</feature>
<feature type="compositionally biased region" description="Basic residues" evidence="1">
    <location>
        <begin position="419"/>
        <end position="433"/>
    </location>
</feature>
<organism evidence="2 3">
    <name type="scientific">Oryctes borbonicus</name>
    <dbReference type="NCBI Taxonomy" id="1629725"/>
    <lineage>
        <taxon>Eukaryota</taxon>
        <taxon>Metazoa</taxon>
        <taxon>Ecdysozoa</taxon>
        <taxon>Arthropoda</taxon>
        <taxon>Hexapoda</taxon>
        <taxon>Insecta</taxon>
        <taxon>Pterygota</taxon>
        <taxon>Neoptera</taxon>
        <taxon>Endopterygota</taxon>
        <taxon>Coleoptera</taxon>
        <taxon>Polyphaga</taxon>
        <taxon>Scarabaeiformia</taxon>
        <taxon>Scarabaeidae</taxon>
        <taxon>Dynastinae</taxon>
        <taxon>Oryctes</taxon>
    </lineage>
</organism>
<feature type="compositionally biased region" description="Polar residues" evidence="1">
    <location>
        <begin position="585"/>
        <end position="594"/>
    </location>
</feature>
<dbReference type="PANTHER" id="PTHR24411:SF55">
    <property type="entry name" value="SEGMENTATION PROTEIN CAP'N'COLLAR"/>
    <property type="match status" value="1"/>
</dbReference>
<feature type="compositionally biased region" description="Low complexity" evidence="1">
    <location>
        <begin position="327"/>
        <end position="342"/>
    </location>
</feature>
<dbReference type="GO" id="GO:0005634">
    <property type="term" value="C:nucleus"/>
    <property type="evidence" value="ECO:0007669"/>
    <property type="project" value="TreeGrafter"/>
</dbReference>
<name>A0A0T6B6M9_9SCAR</name>
<evidence type="ECO:0000313" key="3">
    <source>
        <dbReference type="Proteomes" id="UP000051574"/>
    </source>
</evidence>